<name>A0ABQ0QF63_9PROT</name>
<reference evidence="1" key="1">
    <citation type="submission" date="2013-04" db="EMBL/GenBank/DDBJ databases">
        <title>The genome sequencing project of 58 acetic acid bacteria.</title>
        <authorList>
            <person name="Okamoto-Kainuma A."/>
            <person name="Ishikawa M."/>
            <person name="Umino S."/>
            <person name="Koizumi Y."/>
            <person name="Shiwa Y."/>
            <person name="Yoshikawa H."/>
            <person name="Matsutani M."/>
            <person name="Matsushita K."/>
        </authorList>
    </citation>
    <scope>NUCLEOTIDE SEQUENCE</scope>
    <source>
        <strain evidence="1">NRIC 0228</strain>
    </source>
</reference>
<dbReference type="EMBL" id="BAQW01000013">
    <property type="protein sequence ID" value="GBR16679.1"/>
    <property type="molecule type" value="Genomic_DNA"/>
</dbReference>
<protein>
    <submittedName>
        <fullName evidence="1">Uncharacterized protein</fullName>
    </submittedName>
</protein>
<accession>A0ABQ0QF63</accession>
<organism evidence="1 2">
    <name type="scientific">Gluconobacter frateurii NRIC 0228</name>
    <dbReference type="NCBI Taxonomy" id="1307946"/>
    <lineage>
        <taxon>Bacteria</taxon>
        <taxon>Pseudomonadati</taxon>
        <taxon>Pseudomonadota</taxon>
        <taxon>Alphaproteobacteria</taxon>
        <taxon>Acetobacterales</taxon>
        <taxon>Acetobacteraceae</taxon>
        <taxon>Gluconobacter</taxon>
    </lineage>
</organism>
<sequence>MPSAGDAEGPYLGAVRKEEPKRRLLHAIGFRTGTNISHLQCTSHDTTIKGLNKCLIRAKEGSCMIRSVPHWSIEGRHNCAVR</sequence>
<comment type="caution">
    <text evidence="1">The sequence shown here is derived from an EMBL/GenBank/DDBJ whole genome shotgun (WGS) entry which is preliminary data.</text>
</comment>
<evidence type="ECO:0000313" key="2">
    <source>
        <dbReference type="Proteomes" id="UP001061070"/>
    </source>
</evidence>
<dbReference type="Proteomes" id="UP001061070">
    <property type="component" value="Unassembled WGS sequence"/>
</dbReference>
<gene>
    <name evidence="1" type="ORF">AA0228_2835</name>
</gene>
<keyword evidence="2" id="KW-1185">Reference proteome</keyword>
<evidence type="ECO:0000313" key="1">
    <source>
        <dbReference type="EMBL" id="GBR16679.1"/>
    </source>
</evidence>
<proteinExistence type="predicted"/>